<sequence length="886" mass="97708">MPSNDLLDVELVTNLVRRQGEQFLRIKEELEHSRRVSAASVDVLLTTDKRIEALQMNLSGWRVRLTKLNEELVALETENDFMSAELDMTRAEARDLVRRSSSSVTPDGMLDVGTSVNMYAGNPGPNAEDIHEYNGSESSSTSSFVDAAVEVPVRDEVQEQQLSTSNIDLASNTPNFEHAINVKEQTNLSHVQTPATIVSSLSTEQMSTKAPLSDSANSKRVTTRNGAVNVAPEVSRNMSVASSFGLSSSSRQVASSGTGNVKMCLSVASLKAVCSRLPVSQSNKVNRSIKAMHSKVFGEPTKSYRISKHLEAFVTLPNSKNQIFITVSRSASSLCSDLYEFDRWKGHILLQNRPVGHLYYLGEYECGDARASSCKVDAKEYDLLPEKTKQYILLSAKSVRPGDLKTKEQLILNDWFCGPCPPSPAPPHQLIPRMPSNDLLDVELVTNLVRRQGEQFLRVKEELEHSRRVNATSVDMLLTTDGCIKALQTNLSGWRVRLTNLNEELVALQSENDFMSAELDMTRTEVRDLVRRSGSSVTPDDTLDAGTSVNMHVGNPGANTEEIREYNELESSSTSNFVDAAVEVLVLDEVQEQQLSTTNIDLASNTPNFEHAIKLKEQTNLSRVQTPAKIVSSLLTEQLSTKVPPSESGNSKRVTTWNGAVNVEVSAPEASHNMPVASSFGLSSSSGRVASSKTGNVKMCLSIASLKAVCSRLPVSQREKVNRSIKAMYSKVFGEPAKTCRISKRPEAFVALPNSKNQIFITVSRSALSLCSALYQFDRWKGHILLQNCPAGHLYYLGEYECGDARASSCKVDAMEYDLLPEKTKQYILLSAKSVRPEDIKTKEQLILSMGTANGIHVSKTELRFVVYDETIEKKLRKEASQRGYA</sequence>
<feature type="coiled-coil region" evidence="1">
    <location>
        <begin position="484"/>
        <end position="518"/>
    </location>
</feature>
<proteinExistence type="predicted"/>
<keyword evidence="3" id="KW-1185">Reference proteome</keyword>
<name>A0A0D0C0G8_9AGAR</name>
<dbReference type="HOGENOM" id="CLU_325418_0_0_1"/>
<evidence type="ECO:0000313" key="2">
    <source>
        <dbReference type="EMBL" id="KIK55824.1"/>
    </source>
</evidence>
<dbReference type="Proteomes" id="UP000053593">
    <property type="component" value="Unassembled WGS sequence"/>
</dbReference>
<dbReference type="EMBL" id="KN834803">
    <property type="protein sequence ID" value="KIK55824.1"/>
    <property type="molecule type" value="Genomic_DNA"/>
</dbReference>
<keyword evidence="1" id="KW-0175">Coiled coil</keyword>
<feature type="coiled-coil region" evidence="1">
    <location>
        <begin position="51"/>
        <end position="92"/>
    </location>
</feature>
<gene>
    <name evidence="2" type="ORF">GYMLUDRAFT_248418</name>
</gene>
<protein>
    <submittedName>
        <fullName evidence="2">Uncharacterized protein</fullName>
    </submittedName>
</protein>
<reference evidence="2 3" key="1">
    <citation type="submission" date="2014-04" db="EMBL/GenBank/DDBJ databases">
        <title>Evolutionary Origins and Diversification of the Mycorrhizal Mutualists.</title>
        <authorList>
            <consortium name="DOE Joint Genome Institute"/>
            <consortium name="Mycorrhizal Genomics Consortium"/>
            <person name="Kohler A."/>
            <person name="Kuo A."/>
            <person name="Nagy L.G."/>
            <person name="Floudas D."/>
            <person name="Copeland A."/>
            <person name="Barry K.W."/>
            <person name="Cichocki N."/>
            <person name="Veneault-Fourrey C."/>
            <person name="LaButti K."/>
            <person name="Lindquist E.A."/>
            <person name="Lipzen A."/>
            <person name="Lundell T."/>
            <person name="Morin E."/>
            <person name="Murat C."/>
            <person name="Riley R."/>
            <person name="Ohm R."/>
            <person name="Sun H."/>
            <person name="Tunlid A."/>
            <person name="Henrissat B."/>
            <person name="Grigoriev I.V."/>
            <person name="Hibbett D.S."/>
            <person name="Martin F."/>
        </authorList>
    </citation>
    <scope>NUCLEOTIDE SEQUENCE [LARGE SCALE GENOMIC DNA]</scope>
    <source>
        <strain evidence="2 3">FD-317 M1</strain>
    </source>
</reference>
<dbReference type="AlphaFoldDB" id="A0A0D0C0G8"/>
<evidence type="ECO:0000256" key="1">
    <source>
        <dbReference type="SAM" id="Coils"/>
    </source>
</evidence>
<evidence type="ECO:0000313" key="3">
    <source>
        <dbReference type="Proteomes" id="UP000053593"/>
    </source>
</evidence>
<organism evidence="2 3">
    <name type="scientific">Collybiopsis luxurians FD-317 M1</name>
    <dbReference type="NCBI Taxonomy" id="944289"/>
    <lineage>
        <taxon>Eukaryota</taxon>
        <taxon>Fungi</taxon>
        <taxon>Dikarya</taxon>
        <taxon>Basidiomycota</taxon>
        <taxon>Agaricomycotina</taxon>
        <taxon>Agaricomycetes</taxon>
        <taxon>Agaricomycetidae</taxon>
        <taxon>Agaricales</taxon>
        <taxon>Marasmiineae</taxon>
        <taxon>Omphalotaceae</taxon>
        <taxon>Collybiopsis</taxon>
        <taxon>Collybiopsis luxurians</taxon>
    </lineage>
</organism>
<accession>A0A0D0C0G8</accession>